<feature type="region of interest" description="Disordered" evidence="1">
    <location>
        <begin position="310"/>
        <end position="333"/>
    </location>
</feature>
<protein>
    <recommendedName>
        <fullName evidence="5">VWFA domain-containing protein</fullName>
    </recommendedName>
</protein>
<organism evidence="3 4">
    <name type="scientific">Paraburkholderia humisilvae</name>
    <dbReference type="NCBI Taxonomy" id="627669"/>
    <lineage>
        <taxon>Bacteria</taxon>
        <taxon>Pseudomonadati</taxon>
        <taxon>Pseudomonadota</taxon>
        <taxon>Betaproteobacteria</taxon>
        <taxon>Burkholderiales</taxon>
        <taxon>Burkholderiaceae</taxon>
        <taxon>Paraburkholderia</taxon>
    </lineage>
</organism>
<gene>
    <name evidence="3" type="ORF">LMG29542_05064</name>
</gene>
<dbReference type="Gene3D" id="3.40.50.410">
    <property type="entry name" value="von Willebrand factor, type A domain"/>
    <property type="match status" value="1"/>
</dbReference>
<evidence type="ECO:0000313" key="4">
    <source>
        <dbReference type="Proteomes" id="UP000494363"/>
    </source>
</evidence>
<reference evidence="3 4" key="1">
    <citation type="submission" date="2020-04" db="EMBL/GenBank/DDBJ databases">
        <authorList>
            <person name="De Canck E."/>
        </authorList>
    </citation>
    <scope>NUCLEOTIDE SEQUENCE [LARGE SCALE GENOMIC DNA]</scope>
    <source>
        <strain evidence="3 4">LMG 29542</strain>
    </source>
</reference>
<proteinExistence type="predicted"/>
<dbReference type="RefSeq" id="WP_246356028.1">
    <property type="nucleotide sequence ID" value="NZ_CADIKH010000026.1"/>
</dbReference>
<dbReference type="EMBL" id="CADIKH010000026">
    <property type="protein sequence ID" value="CAB3765161.1"/>
    <property type="molecule type" value="Genomic_DNA"/>
</dbReference>
<feature type="transmembrane region" description="Helical" evidence="2">
    <location>
        <begin position="16"/>
        <end position="34"/>
    </location>
</feature>
<keyword evidence="4" id="KW-1185">Reference proteome</keyword>
<dbReference type="InterPro" id="IPR036465">
    <property type="entry name" value="vWFA_dom_sf"/>
</dbReference>
<keyword evidence="2" id="KW-0472">Membrane</keyword>
<keyword evidence="2" id="KW-1133">Transmembrane helix</keyword>
<name>A0A6J5EIB2_9BURK</name>
<evidence type="ECO:0008006" key="5">
    <source>
        <dbReference type="Google" id="ProtNLM"/>
    </source>
</evidence>
<keyword evidence="2" id="KW-0812">Transmembrane</keyword>
<dbReference type="Proteomes" id="UP000494363">
    <property type="component" value="Unassembled WGS sequence"/>
</dbReference>
<sequence length="333" mass="35897">MNAAAVDWTGLVRRHALLGAVVLLLAAAVWMPPIEHTRVVTRYIVTFDITQSMDTEDVTLNGRPVSRLIFAKAAMQQALQRLPCGSSVGWSVFTGTRSLLLFVPVEVCTHYDALLSSLDEIGGHMRWADSSIIAQGGIYSAVQAASQPESKAAVIFVTDGQEAPPVPPSETTVHGIAQGQAGGWIIGVGGDQPAPIPRTNAQGVRSGYWRADEVVQSAPERDGRTAGRHEELSELREPYLRALAAHTGFGYRRLDEFASLYAALADPRLGRRMPVATDFRWCPALAALLLLVLRFLPRGSTGIATVRDAGAHLTRHESRATASSARPENAPLH</sequence>
<dbReference type="AlphaFoldDB" id="A0A6J5EIB2"/>
<dbReference type="SUPFAM" id="SSF53300">
    <property type="entry name" value="vWA-like"/>
    <property type="match status" value="1"/>
</dbReference>
<accession>A0A6J5EIB2</accession>
<evidence type="ECO:0000313" key="3">
    <source>
        <dbReference type="EMBL" id="CAB3765161.1"/>
    </source>
</evidence>
<evidence type="ECO:0000256" key="1">
    <source>
        <dbReference type="SAM" id="MobiDB-lite"/>
    </source>
</evidence>
<evidence type="ECO:0000256" key="2">
    <source>
        <dbReference type="SAM" id="Phobius"/>
    </source>
</evidence>